<reference evidence="2" key="1">
    <citation type="submission" date="2020-09" db="EMBL/GenBank/DDBJ databases">
        <authorList>
            <person name="Kikuchi T."/>
        </authorList>
    </citation>
    <scope>NUCLEOTIDE SEQUENCE</scope>
    <source>
        <strain evidence="2">SH1</strain>
    </source>
</reference>
<evidence type="ECO:0000313" key="2">
    <source>
        <dbReference type="EMBL" id="CAD5206007.1"/>
    </source>
</evidence>
<keyword evidence="3" id="KW-1185">Reference proteome</keyword>
<dbReference type="AlphaFoldDB" id="A0A811JRQ2"/>
<evidence type="ECO:0000313" key="3">
    <source>
        <dbReference type="Proteomes" id="UP000614601"/>
    </source>
</evidence>
<dbReference type="EMBL" id="CAJFDH010000001">
    <property type="protein sequence ID" value="CAD5206007.1"/>
    <property type="molecule type" value="Genomic_DNA"/>
</dbReference>
<dbReference type="OrthoDB" id="5792526at2759"/>
<feature type="compositionally biased region" description="Polar residues" evidence="1">
    <location>
        <begin position="72"/>
        <end position="86"/>
    </location>
</feature>
<sequence length="636" mass="70138">MIQQGMETQVLEGVSSTRHRLESCIQDIQQLDALRLKHKLLIEQLRRDYPSMKSFVESLGDSTDSEGHSPRSTESQRTSGSCDSGFAQNTDNILTYSNFRKLSLEERRDARKNVLNSGHLVENTLKNLTTQFNPVLPKPSWTMRSKGPLDSANRPQSCFGKMENENGSSRPSSLIVTSKRGSRILDSFAQLTPPPVTRKFATVQPPVGGDGSARGHGKVRHSDVKGYGTDRNDGTVKHGDVKSTGSVRRKDGEVGTSGTGGTFKNYSTLDTKSSNQTYNKVGTIRNDEAGAVSTNSTSIANIHTKPYSAVKAYGTNRSHDIVKNDSTAKADSTVNPNSRVRDTYQSMTNGTISTARINGTIQADGPPKIMVKSSPQKRESIIQHCPETLMSSRNVQKAELCNPSQSNTHNNIVSSTNNTMVDNISSPSTDLPKTPFSTSPTSAFHNVSTNLSSRTANNNTPCLQKGIKKTSSFEIPTVTQTVAPFNWKNASMVDEIYRKPSMEDELERVNSSYLPHTEYNRYAYELEEHDYCGSNYNMTQNESRKTSESHVNQLEHRWQKSVASEAPTIQKCEPKPAARSRLTPLPKLQNATLTAASNSASKFTSSCSIAISVPSKNPNRPVIRVRRPKEWHESDL</sequence>
<dbReference type="Proteomes" id="UP000614601">
    <property type="component" value="Unassembled WGS sequence"/>
</dbReference>
<accession>A0A811JRQ2</accession>
<feature type="region of interest" description="Disordered" evidence="1">
    <location>
        <begin position="56"/>
        <end position="86"/>
    </location>
</feature>
<comment type="caution">
    <text evidence="2">The sequence shown here is derived from an EMBL/GenBank/DDBJ whole genome shotgun (WGS) entry which is preliminary data.</text>
</comment>
<dbReference type="Proteomes" id="UP000783686">
    <property type="component" value="Unassembled WGS sequence"/>
</dbReference>
<feature type="region of interest" description="Disordered" evidence="1">
    <location>
        <begin position="203"/>
        <end position="259"/>
    </location>
</feature>
<feature type="compositionally biased region" description="Polar residues" evidence="1">
    <location>
        <begin position="165"/>
        <end position="174"/>
    </location>
</feature>
<feature type="compositionally biased region" description="Basic and acidic residues" evidence="1">
    <location>
        <begin position="220"/>
        <end position="241"/>
    </location>
</feature>
<feature type="region of interest" description="Disordered" evidence="1">
    <location>
        <begin position="136"/>
        <end position="174"/>
    </location>
</feature>
<evidence type="ECO:0000256" key="1">
    <source>
        <dbReference type="SAM" id="MobiDB-lite"/>
    </source>
</evidence>
<gene>
    <name evidence="2" type="ORF">BOKJ2_LOCUS691</name>
</gene>
<organism evidence="2 3">
    <name type="scientific">Bursaphelenchus okinawaensis</name>
    <dbReference type="NCBI Taxonomy" id="465554"/>
    <lineage>
        <taxon>Eukaryota</taxon>
        <taxon>Metazoa</taxon>
        <taxon>Ecdysozoa</taxon>
        <taxon>Nematoda</taxon>
        <taxon>Chromadorea</taxon>
        <taxon>Rhabditida</taxon>
        <taxon>Tylenchina</taxon>
        <taxon>Tylenchomorpha</taxon>
        <taxon>Aphelenchoidea</taxon>
        <taxon>Aphelenchoididae</taxon>
        <taxon>Bursaphelenchus</taxon>
    </lineage>
</organism>
<feature type="compositionally biased region" description="Basic and acidic residues" evidence="1">
    <location>
        <begin position="542"/>
        <end position="558"/>
    </location>
</feature>
<proteinExistence type="predicted"/>
<dbReference type="EMBL" id="CAJFCW020000001">
    <property type="protein sequence ID" value="CAG9080131.1"/>
    <property type="molecule type" value="Genomic_DNA"/>
</dbReference>
<feature type="region of interest" description="Disordered" evidence="1">
    <location>
        <begin position="538"/>
        <end position="585"/>
    </location>
</feature>
<name>A0A811JRQ2_9BILA</name>
<protein>
    <submittedName>
        <fullName evidence="2">Uncharacterized protein</fullName>
    </submittedName>
</protein>